<dbReference type="PROSITE" id="PS00934">
    <property type="entry name" value="GLYOXALASE_I_1"/>
    <property type="match status" value="1"/>
</dbReference>
<reference evidence="3 4" key="1">
    <citation type="submission" date="2015-02" db="EMBL/GenBank/DDBJ databases">
        <title>Nostoc linckia genome annotation.</title>
        <authorList>
            <person name="Zhou Z."/>
        </authorList>
    </citation>
    <scope>NUCLEOTIDE SEQUENCE [LARGE SCALE GENOMIC DNA]</scope>
    <source>
        <strain evidence="4">z8</strain>
    </source>
</reference>
<dbReference type="InterPro" id="IPR029068">
    <property type="entry name" value="Glyas_Bleomycin-R_OHBP_Dase"/>
</dbReference>
<dbReference type="AlphaFoldDB" id="A0A9Q5ZFJ3"/>
<name>A0A9Q5ZFJ3_NOSLI</name>
<dbReference type="InterPro" id="IPR018146">
    <property type="entry name" value="Glyoxalase_1_CS"/>
</dbReference>
<dbReference type="InterPro" id="IPR004360">
    <property type="entry name" value="Glyas_Fos-R_dOase_dom"/>
</dbReference>
<organism evidence="3 4">
    <name type="scientific">Nostoc linckia z8</name>
    <dbReference type="NCBI Taxonomy" id="1628746"/>
    <lineage>
        <taxon>Bacteria</taxon>
        <taxon>Bacillati</taxon>
        <taxon>Cyanobacteriota</taxon>
        <taxon>Cyanophyceae</taxon>
        <taxon>Nostocales</taxon>
        <taxon>Nostocaceae</taxon>
        <taxon>Nostoc</taxon>
    </lineage>
</organism>
<sequence length="139" mass="16306">MVQTQTINRLKELQKVTDIRHINLIVRDIEVTWEFYQRVLGLVYKYHMTETKIVAAFNDYEFFLEEVRDWPGENPNFHIGLRTTPDKVYEWAEHLASLEVPLVCGNNPVAEVYALPNTGRVALYFRDPDGTMIEIYSPE</sequence>
<gene>
    <name evidence="3" type="ORF">VF08_04740</name>
</gene>
<accession>A0A9Q5ZFJ3</accession>
<evidence type="ECO:0000313" key="4">
    <source>
        <dbReference type="Proteomes" id="UP000222310"/>
    </source>
</evidence>
<dbReference type="EMBL" id="LAHD01000008">
    <property type="protein sequence ID" value="PHK06343.1"/>
    <property type="molecule type" value="Genomic_DNA"/>
</dbReference>
<dbReference type="Gene3D" id="3.10.180.10">
    <property type="entry name" value="2,3-Dihydroxybiphenyl 1,2-Dioxygenase, domain 1"/>
    <property type="match status" value="1"/>
</dbReference>
<keyword evidence="1" id="KW-0479">Metal-binding</keyword>
<dbReference type="Pfam" id="PF00903">
    <property type="entry name" value="Glyoxalase"/>
    <property type="match status" value="1"/>
</dbReference>
<dbReference type="RefSeq" id="WP_099070010.1">
    <property type="nucleotide sequence ID" value="NZ_LAHD01000008.1"/>
</dbReference>
<dbReference type="GeneID" id="57094882"/>
<evidence type="ECO:0000259" key="2">
    <source>
        <dbReference type="PROSITE" id="PS51819"/>
    </source>
</evidence>
<protein>
    <recommendedName>
        <fullName evidence="2">VOC domain-containing protein</fullName>
    </recommendedName>
</protein>
<dbReference type="InterPro" id="IPR037523">
    <property type="entry name" value="VOC_core"/>
</dbReference>
<evidence type="ECO:0000313" key="3">
    <source>
        <dbReference type="EMBL" id="PHK06343.1"/>
    </source>
</evidence>
<dbReference type="SUPFAM" id="SSF54593">
    <property type="entry name" value="Glyoxalase/Bleomycin resistance protein/Dihydroxybiphenyl dioxygenase"/>
    <property type="match status" value="1"/>
</dbReference>
<comment type="caution">
    <text evidence="3">The sequence shown here is derived from an EMBL/GenBank/DDBJ whole genome shotgun (WGS) entry which is preliminary data.</text>
</comment>
<dbReference type="GO" id="GO:0004462">
    <property type="term" value="F:lactoylglutathione lyase activity"/>
    <property type="evidence" value="ECO:0007669"/>
    <property type="project" value="InterPro"/>
</dbReference>
<proteinExistence type="predicted"/>
<dbReference type="PROSITE" id="PS51819">
    <property type="entry name" value="VOC"/>
    <property type="match status" value="1"/>
</dbReference>
<dbReference type="Proteomes" id="UP000222310">
    <property type="component" value="Unassembled WGS sequence"/>
</dbReference>
<feature type="domain" description="VOC" evidence="2">
    <location>
        <begin position="18"/>
        <end position="138"/>
    </location>
</feature>
<dbReference type="GO" id="GO:0046872">
    <property type="term" value="F:metal ion binding"/>
    <property type="evidence" value="ECO:0007669"/>
    <property type="project" value="UniProtKB-KW"/>
</dbReference>
<evidence type="ECO:0000256" key="1">
    <source>
        <dbReference type="ARBA" id="ARBA00022723"/>
    </source>
</evidence>